<evidence type="ECO:0000313" key="3">
    <source>
        <dbReference type="EMBL" id="KAA0941830.1"/>
    </source>
</evidence>
<dbReference type="RefSeq" id="WP_149509911.1">
    <property type="nucleotide sequence ID" value="NZ_VDFC01000013.1"/>
</dbReference>
<dbReference type="PANTHER" id="PTHR24094">
    <property type="entry name" value="SECRETED PROTEIN"/>
    <property type="match status" value="1"/>
</dbReference>
<comment type="caution">
    <text evidence="3">The sequence shown here is derived from an EMBL/GenBank/DDBJ whole genome shotgun (WGS) entry which is preliminary data.</text>
</comment>
<dbReference type="Pfam" id="PF07510">
    <property type="entry name" value="GmrSD_C"/>
    <property type="match status" value="1"/>
</dbReference>
<accession>A0A5B0BID0</accession>
<keyword evidence="1" id="KW-0732">Signal</keyword>
<feature type="chain" id="PRO_5022764191" evidence="1">
    <location>
        <begin position="25"/>
        <end position="219"/>
    </location>
</feature>
<dbReference type="AlphaFoldDB" id="A0A5B0BID0"/>
<keyword evidence="4" id="KW-1185">Reference proteome</keyword>
<organism evidence="3 4">
    <name type="scientific">Streptomyces apricus</name>
    <dbReference type="NCBI Taxonomy" id="1828112"/>
    <lineage>
        <taxon>Bacteria</taxon>
        <taxon>Bacillati</taxon>
        <taxon>Actinomycetota</taxon>
        <taxon>Actinomycetes</taxon>
        <taxon>Kitasatosporales</taxon>
        <taxon>Streptomycetaceae</taxon>
        <taxon>Streptomyces</taxon>
    </lineage>
</organism>
<dbReference type="Proteomes" id="UP000324965">
    <property type="component" value="Unassembled WGS sequence"/>
</dbReference>
<reference evidence="3 4" key="1">
    <citation type="submission" date="2019-05" db="EMBL/GenBank/DDBJ databases">
        <authorList>
            <person name="Hariharan J."/>
            <person name="Choudoir M.J."/>
            <person name="Diebold P."/>
            <person name="Panke-Buisse K."/>
            <person name="Buckley D.H."/>
        </authorList>
    </citation>
    <scope>NUCLEOTIDE SEQUENCE [LARGE SCALE GENOMIC DNA]</scope>
    <source>
        <strain evidence="3 4">SUN51</strain>
    </source>
</reference>
<keyword evidence="3" id="KW-0378">Hydrolase</keyword>
<dbReference type="InterPro" id="IPR011089">
    <property type="entry name" value="GmrSD_C"/>
</dbReference>
<dbReference type="OrthoDB" id="5196645at2"/>
<dbReference type="EMBL" id="VDFC01000013">
    <property type="protein sequence ID" value="KAA0941830.1"/>
    <property type="molecule type" value="Genomic_DNA"/>
</dbReference>
<keyword evidence="3" id="KW-0540">Nuclease</keyword>
<dbReference type="GO" id="GO:0004519">
    <property type="term" value="F:endonuclease activity"/>
    <property type="evidence" value="ECO:0007669"/>
    <property type="project" value="UniProtKB-KW"/>
</dbReference>
<evidence type="ECO:0000313" key="4">
    <source>
        <dbReference type="Proteomes" id="UP000324965"/>
    </source>
</evidence>
<sequence length="219" mass="23564">MFSKIAVLATALLALPLTISPAAAEGASQAVSLPLATAVDSLVPGVESRDGYKRTSFKHWVDADRDSCSTRAEVLIAESRTEPTVEAGCKVTSGEWFSYYDGVTLTAPGGLDIDHMVPLAEAWDSGASAWTAKHREAYANDLDAERSLVAVTARTNRSKADQDPADWLPPLADARCTYAADWVATKLRWELTVDDREREALNGIAEGCGMQTVEYEPAS</sequence>
<feature type="domain" description="GmrSD restriction endonucleases C-terminal" evidence="2">
    <location>
        <begin position="98"/>
        <end position="201"/>
    </location>
</feature>
<evidence type="ECO:0000259" key="2">
    <source>
        <dbReference type="Pfam" id="PF07510"/>
    </source>
</evidence>
<evidence type="ECO:0000256" key="1">
    <source>
        <dbReference type="SAM" id="SignalP"/>
    </source>
</evidence>
<gene>
    <name evidence="3" type="ORF">FGF04_04540</name>
</gene>
<keyword evidence="3" id="KW-0255">Endonuclease</keyword>
<dbReference type="PANTHER" id="PTHR24094:SF15">
    <property type="entry name" value="AMP-DEPENDENT SYNTHETASE_LIGASE DOMAIN-CONTAINING PROTEIN-RELATED"/>
    <property type="match status" value="1"/>
</dbReference>
<name>A0A5B0BID0_9ACTN</name>
<proteinExistence type="predicted"/>
<feature type="signal peptide" evidence="1">
    <location>
        <begin position="1"/>
        <end position="24"/>
    </location>
</feature>
<protein>
    <submittedName>
        <fullName evidence="3">HNH endonuclease</fullName>
    </submittedName>
</protein>